<dbReference type="InterPro" id="IPR032821">
    <property type="entry name" value="PKS_assoc"/>
</dbReference>
<evidence type="ECO:0000256" key="4">
    <source>
        <dbReference type="ARBA" id="ARBA00022679"/>
    </source>
</evidence>
<dbReference type="SUPFAM" id="SSF56801">
    <property type="entry name" value="Acetyl-CoA synthetase-like"/>
    <property type="match status" value="2"/>
</dbReference>
<dbReference type="InterPro" id="IPR009081">
    <property type="entry name" value="PP-bd_ACP"/>
</dbReference>
<dbReference type="Gene3D" id="3.30.559.30">
    <property type="entry name" value="Nonribosomal peptide synthetase, condensation domain"/>
    <property type="match status" value="1"/>
</dbReference>
<dbReference type="Pfam" id="PF00501">
    <property type="entry name" value="AMP-binding"/>
    <property type="match status" value="2"/>
</dbReference>
<keyword evidence="10" id="KW-1185">Reference proteome</keyword>
<feature type="compositionally biased region" description="Low complexity" evidence="6">
    <location>
        <begin position="2772"/>
        <end position="2783"/>
    </location>
</feature>
<dbReference type="Pfam" id="PF02801">
    <property type="entry name" value="Ketoacyl-synt_C"/>
    <property type="match status" value="1"/>
</dbReference>
<evidence type="ECO:0000256" key="5">
    <source>
        <dbReference type="ARBA" id="ARBA00023315"/>
    </source>
</evidence>
<evidence type="ECO:0000313" key="9">
    <source>
        <dbReference type="EMBL" id="QQM45487.1"/>
    </source>
</evidence>
<feature type="region of interest" description="Disordered" evidence="6">
    <location>
        <begin position="1211"/>
        <end position="1230"/>
    </location>
</feature>
<dbReference type="GO" id="GO:0005829">
    <property type="term" value="C:cytosol"/>
    <property type="evidence" value="ECO:0007669"/>
    <property type="project" value="TreeGrafter"/>
</dbReference>
<dbReference type="InterPro" id="IPR029058">
    <property type="entry name" value="AB_hydrolase_fold"/>
</dbReference>
<name>A0A7T7L2Y3_9ACTN</name>
<keyword evidence="4" id="KW-0808">Transferase</keyword>
<dbReference type="Gene3D" id="3.40.50.720">
    <property type="entry name" value="NAD(P)-binding Rossmann-like Domain"/>
    <property type="match status" value="1"/>
</dbReference>
<dbReference type="InterPro" id="IPR023213">
    <property type="entry name" value="CAT-like_dom_sf"/>
</dbReference>
<dbReference type="Gene3D" id="3.40.50.1820">
    <property type="entry name" value="alpha/beta hydrolase"/>
    <property type="match status" value="1"/>
</dbReference>
<dbReference type="Gene3D" id="3.40.47.10">
    <property type="match status" value="1"/>
</dbReference>
<evidence type="ECO:0000256" key="6">
    <source>
        <dbReference type="SAM" id="MobiDB-lite"/>
    </source>
</evidence>
<dbReference type="Pfam" id="PF00109">
    <property type="entry name" value="ketoacyl-synt"/>
    <property type="match status" value="1"/>
</dbReference>
<dbReference type="CDD" id="cd00833">
    <property type="entry name" value="PKS"/>
    <property type="match status" value="1"/>
</dbReference>
<feature type="compositionally biased region" description="Basic and acidic residues" evidence="6">
    <location>
        <begin position="1212"/>
        <end position="1230"/>
    </location>
</feature>
<dbReference type="InterPro" id="IPR016039">
    <property type="entry name" value="Thiolase-like"/>
</dbReference>
<dbReference type="InterPro" id="IPR025110">
    <property type="entry name" value="AMP-bd_C"/>
</dbReference>
<dbReference type="Pfam" id="PF00668">
    <property type="entry name" value="Condensation"/>
    <property type="match status" value="1"/>
</dbReference>
<feature type="domain" description="Carrier" evidence="7">
    <location>
        <begin position="2778"/>
        <end position="2853"/>
    </location>
</feature>
<keyword evidence="3" id="KW-0597">Phosphoprotein</keyword>
<dbReference type="Gene3D" id="2.30.38.10">
    <property type="entry name" value="Luciferase, Domain 3"/>
    <property type="match status" value="1"/>
</dbReference>
<dbReference type="SMART" id="SM00825">
    <property type="entry name" value="PKS_KS"/>
    <property type="match status" value="1"/>
</dbReference>
<dbReference type="Gene3D" id="3.40.50.12780">
    <property type="entry name" value="N-terminal domain of ligase-like"/>
    <property type="match status" value="1"/>
</dbReference>
<dbReference type="GO" id="GO:0004315">
    <property type="term" value="F:3-oxoacyl-[acyl-carrier-protein] synthase activity"/>
    <property type="evidence" value="ECO:0007669"/>
    <property type="project" value="InterPro"/>
</dbReference>
<dbReference type="Gene3D" id="3.30.300.30">
    <property type="match status" value="2"/>
</dbReference>
<dbReference type="Gene3D" id="3.40.50.980">
    <property type="match status" value="2"/>
</dbReference>
<dbReference type="InterPro" id="IPR001242">
    <property type="entry name" value="Condensation_dom"/>
</dbReference>
<evidence type="ECO:0000259" key="8">
    <source>
        <dbReference type="PROSITE" id="PS52004"/>
    </source>
</evidence>
<dbReference type="GO" id="GO:0006633">
    <property type="term" value="P:fatty acid biosynthetic process"/>
    <property type="evidence" value="ECO:0007669"/>
    <property type="project" value="InterPro"/>
</dbReference>
<evidence type="ECO:0000313" key="10">
    <source>
        <dbReference type="Proteomes" id="UP000595636"/>
    </source>
</evidence>
<evidence type="ECO:0000259" key="7">
    <source>
        <dbReference type="PROSITE" id="PS50075"/>
    </source>
</evidence>
<dbReference type="PROSITE" id="PS00455">
    <property type="entry name" value="AMP_BINDING"/>
    <property type="match status" value="1"/>
</dbReference>
<dbReference type="InterPro" id="IPR014031">
    <property type="entry name" value="Ketoacyl_synth_C"/>
</dbReference>
<dbReference type="Gene3D" id="1.10.1240.100">
    <property type="match status" value="1"/>
</dbReference>
<dbReference type="PROSITE" id="PS50075">
    <property type="entry name" value="CARRIER"/>
    <property type="match status" value="2"/>
</dbReference>
<evidence type="ECO:0000256" key="2">
    <source>
        <dbReference type="ARBA" id="ARBA00022450"/>
    </source>
</evidence>
<dbReference type="InterPro" id="IPR013968">
    <property type="entry name" value="PKS_KR"/>
</dbReference>
<organism evidence="9 10">
    <name type="scientific">Streptomyces liliifuscus</name>
    <dbReference type="NCBI Taxonomy" id="2797636"/>
    <lineage>
        <taxon>Bacteria</taxon>
        <taxon>Bacillati</taxon>
        <taxon>Actinomycetota</taxon>
        <taxon>Actinomycetes</taxon>
        <taxon>Kitasatosporales</taxon>
        <taxon>Streptomycetaceae</taxon>
        <taxon>Streptomyces</taxon>
    </lineage>
</organism>
<dbReference type="InterPro" id="IPR057326">
    <property type="entry name" value="KR_dom"/>
</dbReference>
<dbReference type="Pfam" id="PF00975">
    <property type="entry name" value="Thioesterase"/>
    <property type="match status" value="1"/>
</dbReference>
<dbReference type="InterPro" id="IPR042099">
    <property type="entry name" value="ANL_N_sf"/>
</dbReference>
<dbReference type="KEGG" id="slf:JEQ17_42810"/>
<dbReference type="InterPro" id="IPR020841">
    <property type="entry name" value="PKS_Beta-ketoAc_synthase_dom"/>
</dbReference>
<dbReference type="GO" id="GO:0031177">
    <property type="term" value="F:phosphopantetheine binding"/>
    <property type="evidence" value="ECO:0007669"/>
    <property type="project" value="InterPro"/>
</dbReference>
<accession>A0A7T7L2Y3</accession>
<dbReference type="InterPro" id="IPR014030">
    <property type="entry name" value="Ketoacyl_synth_N"/>
</dbReference>
<dbReference type="Gene3D" id="3.30.559.10">
    <property type="entry name" value="Chloramphenicol acetyltransferase-like domain"/>
    <property type="match status" value="1"/>
</dbReference>
<keyword evidence="2" id="KW-0596">Phosphopantetheine</keyword>
<dbReference type="InterPro" id="IPR000873">
    <property type="entry name" value="AMP-dep_synth/lig_dom"/>
</dbReference>
<evidence type="ECO:0000256" key="3">
    <source>
        <dbReference type="ARBA" id="ARBA00022553"/>
    </source>
</evidence>
<dbReference type="PROSITE" id="PS52004">
    <property type="entry name" value="KS3_2"/>
    <property type="match status" value="1"/>
</dbReference>
<dbReference type="InterPro" id="IPR010071">
    <property type="entry name" value="AA_adenyl_dom"/>
</dbReference>
<reference evidence="9 10" key="1">
    <citation type="submission" date="2020-12" db="EMBL/GenBank/DDBJ databases">
        <title>A novel species.</title>
        <authorList>
            <person name="Li K."/>
        </authorList>
    </citation>
    <scope>NUCLEOTIDE SEQUENCE [LARGE SCALE GENOMIC DNA]</scope>
    <source>
        <strain evidence="9 10">ZYC-3</strain>
    </source>
</reference>
<dbReference type="PANTHER" id="PTHR45527">
    <property type="entry name" value="NONRIBOSOMAL PEPTIDE SYNTHETASE"/>
    <property type="match status" value="1"/>
</dbReference>
<dbReference type="GO" id="GO:0043041">
    <property type="term" value="P:amino acid activation for nonribosomal peptide biosynthetic process"/>
    <property type="evidence" value="ECO:0007669"/>
    <property type="project" value="TreeGrafter"/>
</dbReference>
<dbReference type="InterPro" id="IPR036291">
    <property type="entry name" value="NAD(P)-bd_dom_sf"/>
</dbReference>
<dbReference type="SUPFAM" id="SSF53901">
    <property type="entry name" value="Thiolase-like"/>
    <property type="match status" value="1"/>
</dbReference>
<dbReference type="SUPFAM" id="SSF53474">
    <property type="entry name" value="alpha/beta-Hydrolases"/>
    <property type="match status" value="1"/>
</dbReference>
<dbReference type="Gene3D" id="1.10.1200.10">
    <property type="entry name" value="ACP-like"/>
    <property type="match status" value="3"/>
</dbReference>
<dbReference type="InterPro" id="IPR020845">
    <property type="entry name" value="AMP-binding_CS"/>
</dbReference>
<dbReference type="SUPFAM" id="SSF51735">
    <property type="entry name" value="NAD(P)-binding Rossmann-fold domains"/>
    <property type="match status" value="2"/>
</dbReference>
<dbReference type="InterPro" id="IPR001031">
    <property type="entry name" value="Thioesterase"/>
</dbReference>
<dbReference type="Pfam" id="PF16197">
    <property type="entry name" value="KAsynt_C_assoc"/>
    <property type="match status" value="1"/>
</dbReference>
<feature type="region of interest" description="Disordered" evidence="6">
    <location>
        <begin position="2749"/>
        <end position="2783"/>
    </location>
</feature>
<dbReference type="SUPFAM" id="SSF52777">
    <property type="entry name" value="CoA-dependent acyltransferases"/>
    <property type="match status" value="2"/>
</dbReference>
<dbReference type="SUPFAM" id="SSF47336">
    <property type="entry name" value="ACP-like"/>
    <property type="match status" value="3"/>
</dbReference>
<protein>
    <submittedName>
        <fullName evidence="9">Amino acid adenylation domain-containing protein</fullName>
    </submittedName>
</protein>
<dbReference type="Pfam" id="PF00550">
    <property type="entry name" value="PP-binding"/>
    <property type="match status" value="2"/>
</dbReference>
<dbReference type="PROSITE" id="PS00606">
    <property type="entry name" value="KS3_1"/>
    <property type="match status" value="1"/>
</dbReference>
<dbReference type="Pfam" id="PF08659">
    <property type="entry name" value="KR"/>
    <property type="match status" value="1"/>
</dbReference>
<dbReference type="Pfam" id="PF13193">
    <property type="entry name" value="AMP-binding_C"/>
    <property type="match status" value="2"/>
</dbReference>
<feature type="region of interest" description="Disordered" evidence="6">
    <location>
        <begin position="612"/>
        <end position="633"/>
    </location>
</feature>
<dbReference type="InterPro" id="IPR020806">
    <property type="entry name" value="PKS_PP-bd"/>
</dbReference>
<sequence length="3149" mass="336404">MKPRVETSRTDVAEDPGAPAGIALAIHRRALRTPHAEAVVDGEVSLDYATLNTAAAIVAQELGRRGVTAGQAVAVAVPRSWRLVCVMLGILRLGAQVVPLDTQSPAERRRFILRDSAAVALVYETIESVTDLPRTDLPQDVMALAADALLPELPDAGAAVEAPSAPGEVSFLFYTSGTTGRPKGVEVRDAGVRRLARPGYIRVEPGLRYACMANPAFDALSFEVWVPLLTGGCCVILRDGDVQTPERLAAALRNERVDTLFITTALFNAMVTAVPDCFASVGEVLVGGEQLNPHVMRRWYRDNADSGTRLFNIYGPTESTTFALCHPIPRDFDGDVVPIGRPLPQTGAVLVVPGQERVAAPGEVGELLLSGAGLAVGYRNLPEETERRFVRLPWLDGGEERYYRSGDLVRADNEGLVEYVGRTDRQVKVRGFRIEPGEVERRVLTHPAVQRAHVCTRRASPEGPNELLAFVVLQQELSYEEFDSHLAAHLPAYMRPHQIHLVAELPLNANGKVDQAALLRRTDRPWRPAAAKSDGPAATETERRVVELAEEILGTTGLGLGDRWIACGGDSLKALRFCFAVRQRWGRELTQAAVLHGDLAAVARFLGTVPPDEESPLPTPAVSGARSAPATSEQQRLWLMQRRAPGSRAYSVNQAFRVDGPVDTTALRRALRSLVARHEALRTGFGLGPDGLEQTVGEPYDPWHEPGAPWHQPGPQQTWDEEEAHAFADTFFAEPFDLAVPRMLRACWLPRDGGGTLLLHLHHIAVDGWSLSILLHDLSAAYAGSGGHESPAPTPLDFADWQSDRFASTAYQAQRDELLAFYRGLEEPQEPLPARDAGPAPRARLLHTSLDAVRRSQVDQLCAGFGLTRFQVLLCVFSWCLYGVTGLVRPRVAAPAAGRPVREFENSVGMMANTVLLPLTVVPGEDLRSLLARTKSDTGQVLGRQDVALADVLTGWEAVGDSTPFDFLFVLENTDFGALRLPGCSHRPLWWAAPEAKCPMTVSVVEHADGLDVLWEYAEDRFTGEDVEAMAELFRRGVDALAAGGRSTARELVVPYRRSLPEHGRGPAPEPGFTTIAEGFGRQVARAPDAPAVVTADGDTLSYAALDARAAALATELADRYPIPADGSPCRAALYLDPSVEHVVALLALARLNVTAVPLDPSYPADVLRRVLEQIDPLCVLATQDSSPTLDTLLPDGVVRHLVVAADPAPDAAHDGHRYDRPAADAPTHDGTRPLYTLFTSGSTGVPKGVQINDRTLCDLIRWQSGPGGLTAPAVTQQFSMLAFDVSFQEIFGTLCTGGSLQLIRPEWRQDAPSLLDRLDSAGIERIFMPYVALQLLAEYAVRLNRYPSRLREVVTAGEQLVCTDSIRRWFAGLPGARLFNHYGPTETHVVSALCLEGDPAQWPERPAIGGPVAGADLRVVDAQGDPVPNGCTGELLIGGTMATRCYLDEPALDDTRFVELPGAGLFYRSGDRAFFDREGLLHYAGRDDQQIKLSGHRLELGSVEAALLRHPAVVNAVVTRDGDRLTAGLEVRGEAPSADDLTAHLSALLPSYVRVDRFRRLDRLPRTPSGKLDRQAVLLAPGEELRRSAIARTGLSAEEERLTAVFEEVTGSTIAPDQTFFEAGASSLALMRFHLRCTTALGLRFGVADLFEHVTVRSLARHLTAARSLTPSAAKHDGPPERTPAPGEPIAVVGMAVRVPGAPDLAAFWELVVSGGTGIRRIDAPEGVVGAHSTLDGMLDFDPGHFGISPQEARLMDPQQRHLLMAGVQALAHAGVADTSATRVGLVAGAGENTYFQSLLREADPGRLPDGFQLALHHEKDFLATKVAYHLGLTGPAFSAQTACSSSLVAVHLAAGLLRQGEADVMLAGGVLVDPGLTGGYRYRPQHIFSADGDCRPFSDDATGTVGASGVGVVVLKTLRQARRDGDTVHALITGSAINNDGAAKMSYTAPSLAGQREVIRTALSRAGRTGADLGYVEAHGTGTRLGDPIEVGALRQAFDVSESGRCALSSVKSQLGHLGAAAGVVGLVRAVLAVHHGTLPPNLNFRAFNPEIGPDPTPFHVPTRATPWPEGRERVAAVSSFGIGGTNAHVIVEQDTAPQPVATRDVPKCLVLSASSADALTADAARIADYLQLHPERHEFVLRHLQAGRVARRLRTAAPVTDAASAEHWLRTVATGTVQPGSADPDAVAVSAAGLTAHDLAEAWAAGHPVDWGAGSAPAPWDFPPPSFSLSEYDFDRLPDPRETPAATPRRLPRENWLHQPHWVRLRRAAAADTDTTAPTGHASTVVVVASENTPRTALAPFEAVASRVIRVHPAGAFARRGPDSYDVDPADPASVRRLLDALSEDGAPVSSDTEWVHALPLDVTGPVGPGTLEHARHACLDSTAALAQALTGRNGSPRVWWLSYGARPVTGTVDRPELALLAGPVEVAHQESALNGHWLDLPDGDLTRWAGHVASLVAGTREAGHRGEPVLPRQLALRQGYWWRPGTVPVSEPAGTRSPVPAGADTVHLVLGGTGGVGRAIAAWLLEHTRGRVLLLSRDPRLPEELNGWADRVGLVPADLATMPVHEVAAAVADHTSRLDGVVHAAGLGHGGLLVRRDATAMRDAAAVRERGALVVEHLIGAFRPEIAIYCSSMSALLGGVGQSDYAAGASLLDGFAHHRATEAETTVRIGIDWDIWSETGMATRVLDTDSRHQAHLAVGLTVEEGKAVFAQALALQLPQLLVSTTDIEASRAFYAPACIPANAPAGIADRSSGPGPTHPTDPTVGEEATSSDTGGAGARADAMARVIQDLLGVDELDPEDSLYDLGADSLTLISVIAQIEDDYGVEFDLASFSHRVSLTEILKHIEAALASTEPTSGSTTESSAESSAEAAGSTSRVVLDIWQEGTGSAVLCLVHPVGGDIQAYRSLVAALGPVPTVCLIADPALRDTEMPAWSLTERARHYDAELRERFGGPDHRLHLAGWSYGARVAMEMAGLAESAGRALDALYLLDPPPPRAEALVAAYDETHLERVFAAELGTGASSLPGSLPRLPGSLPSEHAQAYAERLARCCRANLRSLGEHRVRPLVSVPTYLWLAEHPTEGMPTPADPRESDRQWNACLPPSAVLRYLPTDHYGIVAAPHVDTVAEAIRATLASPGAATREAADL</sequence>
<dbReference type="GO" id="GO:0009366">
    <property type="term" value="C:enterobactin synthetase complex"/>
    <property type="evidence" value="ECO:0007669"/>
    <property type="project" value="TreeGrafter"/>
</dbReference>
<evidence type="ECO:0000256" key="1">
    <source>
        <dbReference type="ARBA" id="ARBA00001957"/>
    </source>
</evidence>
<dbReference type="PANTHER" id="PTHR45527:SF1">
    <property type="entry name" value="FATTY ACID SYNTHASE"/>
    <property type="match status" value="1"/>
</dbReference>
<dbReference type="InterPro" id="IPR018201">
    <property type="entry name" value="Ketoacyl_synth_AS"/>
</dbReference>
<dbReference type="RefSeq" id="WP_200400293.1">
    <property type="nucleotide sequence ID" value="NZ_CP066831.1"/>
</dbReference>
<dbReference type="SMART" id="SM00822">
    <property type="entry name" value="PKS_KR"/>
    <property type="match status" value="1"/>
</dbReference>
<dbReference type="NCBIfam" id="TIGR01733">
    <property type="entry name" value="AA-adenyl-dom"/>
    <property type="match status" value="1"/>
</dbReference>
<dbReference type="InterPro" id="IPR045851">
    <property type="entry name" value="AMP-bd_C_sf"/>
</dbReference>
<keyword evidence="5" id="KW-0012">Acyltransferase</keyword>
<proteinExistence type="predicted"/>
<feature type="domain" description="Ketosynthase family 3 (KS3)" evidence="8">
    <location>
        <begin position="1688"/>
        <end position="2096"/>
    </location>
</feature>
<dbReference type="EMBL" id="CP066831">
    <property type="protein sequence ID" value="QQM45487.1"/>
    <property type="molecule type" value="Genomic_DNA"/>
</dbReference>
<feature type="region of interest" description="Disordered" evidence="6">
    <location>
        <begin position="2855"/>
        <end position="2875"/>
    </location>
</feature>
<dbReference type="GO" id="GO:0009239">
    <property type="term" value="P:enterobactin biosynthetic process"/>
    <property type="evidence" value="ECO:0007669"/>
    <property type="project" value="TreeGrafter"/>
</dbReference>
<feature type="domain" description="Carrier" evidence="7">
    <location>
        <begin position="1594"/>
        <end position="1668"/>
    </location>
</feature>
<dbReference type="GO" id="GO:0047527">
    <property type="term" value="F:2,3-dihydroxybenzoate-serine ligase activity"/>
    <property type="evidence" value="ECO:0007669"/>
    <property type="project" value="TreeGrafter"/>
</dbReference>
<gene>
    <name evidence="9" type="ORF">JEQ17_42810</name>
</gene>
<dbReference type="InterPro" id="IPR036736">
    <property type="entry name" value="ACP-like_sf"/>
</dbReference>
<comment type="cofactor">
    <cofactor evidence="1">
        <name>pantetheine 4'-phosphate</name>
        <dbReference type="ChEBI" id="CHEBI:47942"/>
    </cofactor>
</comment>
<dbReference type="SMART" id="SM00823">
    <property type="entry name" value="PKS_PP"/>
    <property type="match status" value="2"/>
</dbReference>
<dbReference type="Proteomes" id="UP000595636">
    <property type="component" value="Chromosome"/>
</dbReference>